<dbReference type="AlphaFoldDB" id="A0A221W165"/>
<keyword evidence="3" id="KW-1185">Reference proteome</keyword>
<dbReference type="RefSeq" id="WP_093940967.1">
    <property type="nucleotide sequence ID" value="NZ_CP022521.1"/>
</dbReference>
<dbReference type="EMBL" id="CP022521">
    <property type="protein sequence ID" value="ASO19470.1"/>
    <property type="molecule type" value="Genomic_DNA"/>
</dbReference>
<dbReference type="Pfam" id="PF03703">
    <property type="entry name" value="bPH_2"/>
    <property type="match status" value="1"/>
</dbReference>
<evidence type="ECO:0000313" key="2">
    <source>
        <dbReference type="EMBL" id="ASO19470.1"/>
    </source>
</evidence>
<evidence type="ECO:0000313" key="3">
    <source>
        <dbReference type="Proteomes" id="UP000204221"/>
    </source>
</evidence>
<gene>
    <name evidence="2" type="ORF">AHOG_09130</name>
</gene>
<protein>
    <submittedName>
        <fullName evidence="2">Bacterial membrane flanked domain protein</fullName>
    </submittedName>
</protein>
<dbReference type="Proteomes" id="UP000204221">
    <property type="component" value="Chromosome"/>
</dbReference>
<proteinExistence type="predicted"/>
<dbReference type="OrthoDB" id="3730669at2"/>
<sequence length="182" mass="19735">MTDLSVSNGAAAALVPPPDREEIWLQPPRHRIERRSVGWWLVRGALTVAVVVGALVAAYVLAEPARPWVGPVLIGASVLGVAHLAVVPLWRYAVHRWEATEEAVYVRSGWFVREWRVAPISRIQTVDTVRGPLQQLFGLATVAVTTASAHGAIYLVGLDHRVAADLTTELTRITQATPGDAT</sequence>
<name>A0A221W165_9PSEU</name>
<accession>A0A221W165</accession>
<reference evidence="2 3" key="1">
    <citation type="submission" date="2017-07" db="EMBL/GenBank/DDBJ databases">
        <title>Complete genome sequence of Actinoalloteichus hoggarensis DSM 45943, type strain of Actinoalloteichus hoggarensis.</title>
        <authorList>
            <person name="Ruckert C."/>
            <person name="Nouioui I."/>
            <person name="Willmese J."/>
            <person name="van Wezel G."/>
            <person name="Klenk H.-P."/>
            <person name="Kalinowski J."/>
            <person name="Zotchev S.B."/>
        </authorList>
    </citation>
    <scope>NUCLEOTIDE SEQUENCE [LARGE SCALE GENOMIC DNA]</scope>
    <source>
        <strain evidence="2 3">DSM 45943</strain>
    </source>
</reference>
<dbReference type="InterPro" id="IPR005182">
    <property type="entry name" value="YdbS-like_PH"/>
</dbReference>
<dbReference type="KEGG" id="ahg:AHOG_09130"/>
<organism evidence="2 3">
    <name type="scientific">Actinoalloteichus hoggarensis</name>
    <dbReference type="NCBI Taxonomy" id="1470176"/>
    <lineage>
        <taxon>Bacteria</taxon>
        <taxon>Bacillati</taxon>
        <taxon>Actinomycetota</taxon>
        <taxon>Actinomycetes</taxon>
        <taxon>Pseudonocardiales</taxon>
        <taxon>Pseudonocardiaceae</taxon>
        <taxon>Actinoalloteichus</taxon>
    </lineage>
</organism>
<evidence type="ECO:0000259" key="1">
    <source>
        <dbReference type="Pfam" id="PF03703"/>
    </source>
</evidence>
<dbReference type="PANTHER" id="PTHR34473:SF3">
    <property type="entry name" value="TRANSMEMBRANE PROTEIN-RELATED"/>
    <property type="match status" value="1"/>
</dbReference>
<dbReference type="PANTHER" id="PTHR34473">
    <property type="entry name" value="UPF0699 TRANSMEMBRANE PROTEIN YDBS"/>
    <property type="match status" value="1"/>
</dbReference>
<feature type="domain" description="YdbS-like PH" evidence="1">
    <location>
        <begin position="93"/>
        <end position="165"/>
    </location>
</feature>